<sequence length="357" mass="41157">MALEKTNNSTKIYPMPNSWRTKARGRLIKHVPINLYLDDTSGNLSKKFTKHIFYYFTLAGLPPNISNMKYNCHFLCTSNTAGILELGEQGVYQLKPTLPCTPKSPTPGPGKALNACRMCNLKGNSLQERKTPDYVFWPLGLNSDGEEAEWKAELYKLEADNATKHRLFNPLLRLKGKVLEISFHKKFTLDFDILACHGSVSFDGCKDTPVEILHVFLLGVVKYMVRDFLKSLTVRKLLELLQWRESVNINALNIPWMKPAYKIKHYKSLVGKDFNIILQVAPFVFFKFMSLDQQNHWMALCMLSTYVFTTKIDNMTTSLSNICKYIRIFLHHTIKMSARWANKPKFHMLLHLPESIE</sequence>
<accession>A0A0L6UM00</accession>
<reference evidence="1 2" key="1">
    <citation type="submission" date="2015-08" db="EMBL/GenBank/DDBJ databases">
        <title>Next Generation Sequencing and Analysis of the Genome of Puccinia sorghi L Schw, the Causal Agent of Maize Common Rust.</title>
        <authorList>
            <person name="Rochi L."/>
            <person name="Burguener G."/>
            <person name="Darino M."/>
            <person name="Turjanski A."/>
            <person name="Kreff E."/>
            <person name="Dieguez M.J."/>
            <person name="Sacco F."/>
        </authorList>
    </citation>
    <scope>NUCLEOTIDE SEQUENCE [LARGE SCALE GENOMIC DNA]</scope>
    <source>
        <strain evidence="1 2">RO10H11247</strain>
    </source>
</reference>
<gene>
    <name evidence="1" type="ORF">VP01_4946g3</name>
</gene>
<dbReference type="OrthoDB" id="2506088at2759"/>
<comment type="caution">
    <text evidence="1">The sequence shown here is derived from an EMBL/GenBank/DDBJ whole genome shotgun (WGS) entry which is preliminary data.</text>
</comment>
<protein>
    <submittedName>
        <fullName evidence="1">Uncharacterized protein</fullName>
    </submittedName>
</protein>
<dbReference type="EMBL" id="LAVV01010105">
    <property type="protein sequence ID" value="KNZ49546.1"/>
    <property type="molecule type" value="Genomic_DNA"/>
</dbReference>
<evidence type="ECO:0000313" key="1">
    <source>
        <dbReference type="EMBL" id="KNZ49546.1"/>
    </source>
</evidence>
<dbReference type="AlphaFoldDB" id="A0A0L6UM00"/>
<keyword evidence="2" id="KW-1185">Reference proteome</keyword>
<dbReference type="Proteomes" id="UP000037035">
    <property type="component" value="Unassembled WGS sequence"/>
</dbReference>
<dbReference type="STRING" id="27349.A0A0L6UM00"/>
<name>A0A0L6UM00_9BASI</name>
<evidence type="ECO:0000313" key="2">
    <source>
        <dbReference type="Proteomes" id="UP000037035"/>
    </source>
</evidence>
<dbReference type="VEuPathDB" id="FungiDB:VP01_4946g3"/>
<dbReference type="PANTHER" id="PTHR31912">
    <property type="entry name" value="IP13529P"/>
    <property type="match status" value="1"/>
</dbReference>
<dbReference type="PANTHER" id="PTHR31912:SF34">
    <property type="entry name" value="NOTOCHORD-RELATED PROTEIN"/>
    <property type="match status" value="1"/>
</dbReference>
<organism evidence="1 2">
    <name type="scientific">Puccinia sorghi</name>
    <dbReference type="NCBI Taxonomy" id="27349"/>
    <lineage>
        <taxon>Eukaryota</taxon>
        <taxon>Fungi</taxon>
        <taxon>Dikarya</taxon>
        <taxon>Basidiomycota</taxon>
        <taxon>Pucciniomycotina</taxon>
        <taxon>Pucciniomycetes</taxon>
        <taxon>Pucciniales</taxon>
        <taxon>Pucciniaceae</taxon>
        <taxon>Puccinia</taxon>
    </lineage>
</organism>
<proteinExistence type="predicted"/>